<keyword evidence="2 8" id="KW-0732">Signal</keyword>
<dbReference type="PROSITE" id="PS51257">
    <property type="entry name" value="PROKAR_LIPOPROTEIN"/>
    <property type="match status" value="1"/>
</dbReference>
<keyword evidence="13" id="KW-1185">Reference proteome</keyword>
<dbReference type="InterPro" id="IPR014169">
    <property type="entry name" value="Pal_lipo_C"/>
</dbReference>
<organism evidence="12 13">
    <name type="scientific">Rhodoferax ferrireducens</name>
    <dbReference type="NCBI Taxonomy" id="192843"/>
    <lineage>
        <taxon>Bacteria</taxon>
        <taxon>Pseudomonadati</taxon>
        <taxon>Pseudomonadota</taxon>
        <taxon>Betaproteobacteria</taxon>
        <taxon>Burkholderiales</taxon>
        <taxon>Comamonadaceae</taxon>
        <taxon>Rhodoferax</taxon>
    </lineage>
</organism>
<keyword evidence="6 8" id="KW-0449">Lipoprotein</keyword>
<keyword evidence="4 8" id="KW-0564">Palmitate</keyword>
<evidence type="ECO:0000313" key="13">
    <source>
        <dbReference type="Proteomes" id="UP001180487"/>
    </source>
</evidence>
<evidence type="ECO:0000259" key="11">
    <source>
        <dbReference type="PROSITE" id="PS51123"/>
    </source>
</evidence>
<evidence type="ECO:0000256" key="1">
    <source>
        <dbReference type="ARBA" id="ARBA00022618"/>
    </source>
</evidence>
<comment type="function">
    <text evidence="8">Part of the Tol-Pal system, which plays a role in outer membrane invagination during cell division and is important for maintaining outer membrane integrity.</text>
</comment>
<keyword evidence="5 8" id="KW-0998">Cell outer membrane</keyword>
<dbReference type="RefSeq" id="WP_116608571.1">
    <property type="nucleotide sequence ID" value="NZ_JAVDXT010000002.1"/>
</dbReference>
<feature type="domain" description="OmpA-like" evidence="11">
    <location>
        <begin position="66"/>
        <end position="180"/>
    </location>
</feature>
<dbReference type="InterPro" id="IPR006664">
    <property type="entry name" value="OMP_bac"/>
</dbReference>
<evidence type="ECO:0000256" key="5">
    <source>
        <dbReference type="ARBA" id="ARBA00023237"/>
    </source>
</evidence>
<feature type="compositionally biased region" description="Low complexity" evidence="9">
    <location>
        <begin position="39"/>
        <end position="55"/>
    </location>
</feature>
<feature type="chain" id="PRO_5045567225" description="Peptidoglycan-associated lipoprotein" evidence="10">
    <location>
        <begin position="24"/>
        <end position="180"/>
    </location>
</feature>
<dbReference type="NCBIfam" id="TIGR02802">
    <property type="entry name" value="Pal_lipo"/>
    <property type="match status" value="1"/>
</dbReference>
<dbReference type="PROSITE" id="PS51123">
    <property type="entry name" value="OMPA_2"/>
    <property type="match status" value="1"/>
</dbReference>
<evidence type="ECO:0000256" key="9">
    <source>
        <dbReference type="SAM" id="MobiDB-lite"/>
    </source>
</evidence>
<keyword evidence="1 8" id="KW-0132">Cell division</keyword>
<dbReference type="PANTHER" id="PTHR30329">
    <property type="entry name" value="STATOR ELEMENT OF FLAGELLAR MOTOR COMPLEX"/>
    <property type="match status" value="1"/>
</dbReference>
<dbReference type="HAMAP" id="MF_02204">
    <property type="entry name" value="Pal"/>
    <property type="match status" value="1"/>
</dbReference>
<gene>
    <name evidence="8" type="primary">pal</name>
    <name evidence="12" type="ORF">J2X19_003024</name>
</gene>
<evidence type="ECO:0000256" key="8">
    <source>
        <dbReference type="HAMAP-Rule" id="MF_02204"/>
    </source>
</evidence>
<accession>A0ABU2CAK6</accession>
<dbReference type="SUPFAM" id="SSF103088">
    <property type="entry name" value="OmpA-like"/>
    <property type="match status" value="1"/>
</dbReference>
<dbReference type="InterPro" id="IPR050330">
    <property type="entry name" value="Bact_OuterMem_StrucFunc"/>
</dbReference>
<evidence type="ECO:0000256" key="4">
    <source>
        <dbReference type="ARBA" id="ARBA00023139"/>
    </source>
</evidence>
<dbReference type="Gene3D" id="3.30.1330.60">
    <property type="entry name" value="OmpA-like domain"/>
    <property type="match status" value="1"/>
</dbReference>
<feature type="region of interest" description="Disordered" evidence="9">
    <location>
        <begin position="36"/>
        <end position="58"/>
    </location>
</feature>
<proteinExistence type="inferred from homology"/>
<dbReference type="Pfam" id="PF00691">
    <property type="entry name" value="OmpA"/>
    <property type="match status" value="1"/>
</dbReference>
<protein>
    <recommendedName>
        <fullName evidence="8">Peptidoglycan-associated lipoprotein</fullName>
        <shortName evidence="8">PAL</shortName>
    </recommendedName>
</protein>
<dbReference type="Proteomes" id="UP001180487">
    <property type="component" value="Unassembled WGS sequence"/>
</dbReference>
<feature type="region of interest" description="Disordered" evidence="9">
    <location>
        <begin position="160"/>
        <end position="180"/>
    </location>
</feature>
<evidence type="ECO:0000256" key="2">
    <source>
        <dbReference type="ARBA" id="ARBA00022729"/>
    </source>
</evidence>
<comment type="subcellular location">
    <subcellularLocation>
        <location evidence="8">Cell outer membrane</location>
        <topology evidence="8">Lipid-anchor</topology>
    </subcellularLocation>
</comment>
<keyword evidence="7 8" id="KW-0131">Cell cycle</keyword>
<comment type="caution">
    <text evidence="12">The sequence shown here is derived from an EMBL/GenBank/DDBJ whole genome shotgun (WGS) entry which is preliminary data.</text>
</comment>
<comment type="subunit">
    <text evidence="8">The Tol-Pal system is composed of five core proteins: the inner membrane proteins TolA, TolQ and TolR, the periplasmic protein TolB and the outer membrane protein Pal. They form a network linking the inner and outer membranes and the peptidoglycan layer.</text>
</comment>
<feature type="signal peptide" evidence="10">
    <location>
        <begin position="1"/>
        <end position="23"/>
    </location>
</feature>
<dbReference type="InterPro" id="IPR006665">
    <property type="entry name" value="OmpA-like"/>
</dbReference>
<dbReference type="PANTHER" id="PTHR30329:SF21">
    <property type="entry name" value="LIPOPROTEIN YIAD-RELATED"/>
    <property type="match status" value="1"/>
</dbReference>
<name>A0ABU2CAK6_9BURK</name>
<dbReference type="InterPro" id="IPR036737">
    <property type="entry name" value="OmpA-like_sf"/>
</dbReference>
<dbReference type="EMBL" id="JAVDXT010000002">
    <property type="protein sequence ID" value="MDR7378345.1"/>
    <property type="molecule type" value="Genomic_DNA"/>
</dbReference>
<evidence type="ECO:0000256" key="7">
    <source>
        <dbReference type="ARBA" id="ARBA00023306"/>
    </source>
</evidence>
<evidence type="ECO:0000256" key="10">
    <source>
        <dbReference type="SAM" id="SignalP"/>
    </source>
</evidence>
<dbReference type="InterPro" id="IPR039001">
    <property type="entry name" value="Pal"/>
</dbReference>
<dbReference type="PRINTS" id="PR01021">
    <property type="entry name" value="OMPADOMAIN"/>
</dbReference>
<dbReference type="CDD" id="cd07185">
    <property type="entry name" value="OmpA_C-like"/>
    <property type="match status" value="1"/>
</dbReference>
<evidence type="ECO:0000256" key="3">
    <source>
        <dbReference type="ARBA" id="ARBA00023136"/>
    </source>
</evidence>
<reference evidence="12 13" key="1">
    <citation type="submission" date="2023-07" db="EMBL/GenBank/DDBJ databases">
        <title>Sorghum-associated microbial communities from plants grown in Nebraska, USA.</title>
        <authorList>
            <person name="Schachtman D."/>
        </authorList>
    </citation>
    <scope>NUCLEOTIDE SEQUENCE [LARGE SCALE GENOMIC DNA]</scope>
    <source>
        <strain evidence="12 13">BE313</strain>
    </source>
</reference>
<keyword evidence="3 8" id="KW-0472">Membrane</keyword>
<comment type="similarity">
    <text evidence="8">Belongs to the Pal lipoprotein family.</text>
</comment>
<sequence length="180" mass="18682">MKNMIWALSLTAVLAGCASGVKLDDVPVVDKSGAGVTPSGAGAQSGNASGATQSGVTPVDLSGSSSVATGPASGRIVYFDFDSYAVMPSDQAIIETNARYLKADKTRRAVVEGHTDERGGREYNLALGQKRSESVRRALGLLGVADSQLEAVSFGKEKPAVQGSDEAAMAKNRRAEISYR</sequence>
<evidence type="ECO:0000256" key="6">
    <source>
        <dbReference type="ARBA" id="ARBA00023288"/>
    </source>
</evidence>
<evidence type="ECO:0000313" key="12">
    <source>
        <dbReference type="EMBL" id="MDR7378345.1"/>
    </source>
</evidence>